<feature type="domain" description="dTDP-4-dehydro-6-deoxy-alpha-D-glucopyranose 2,3-dehydratase" evidence="2">
    <location>
        <begin position="264"/>
        <end position="466"/>
    </location>
</feature>
<accession>A0ABQ5NWW0</accession>
<dbReference type="Proteomes" id="UP001291653">
    <property type="component" value="Unassembled WGS sequence"/>
</dbReference>
<evidence type="ECO:0000313" key="4">
    <source>
        <dbReference type="Proteomes" id="UP001291653"/>
    </source>
</evidence>
<protein>
    <submittedName>
        <fullName evidence="3">NDP-hexose 2,3-dehydratase family protein</fullName>
    </submittedName>
</protein>
<feature type="region of interest" description="Disordered" evidence="1">
    <location>
        <begin position="1"/>
        <end position="20"/>
    </location>
</feature>
<proteinExistence type="predicted"/>
<sequence>MSSCIGPPPAAPTAVRPREDREQAERIALSAATRHGAHLRTEDVHAWLAERRRAHVFQVDRVPFEELDAWRFERGTGNLVHRSGRFFAVEGMHVVEHDGPYGDGPRRDWQQPVIIQSEVGILGILGKEIDGVLHFLMQAKMEPGNINLLQLSPTVQATRSNYTRAHGGTDVKLVDYFVRPDRDRVIADVLQSEQGAWFLRKSNRNMVVETADDIPALDDFRWLTLGQIAELLHHDDLVNMNARTVLSCLPYRDTTPGAALSDVQLLSWFTGERSRHDVRVRRVPLASVRGWKQGADAIEHEEGRHFRVVAVSVKAGNREVAGWTQPLIEPVGLGIVAFLVHDIGGVPHVLVHARAEGGFLDTVELAPTVQCAPGNHAHLPPADRPPFLDAVLSAPRSRIRYQAVHSEEGGRFLHARSRYLAVDADGTRAALDPPPGYAWVTPGQLRALTRHGHYLNVEARTLLACINAMAAGPGGGAA</sequence>
<dbReference type="Gene3D" id="3.90.79.40">
    <property type="entry name" value="EvaA sugar 2,3-dehydratase subunit"/>
    <property type="match status" value="3"/>
</dbReference>
<reference evidence="3 4" key="1">
    <citation type="submission" date="2022-10" db="EMBL/GenBank/DDBJ databases">
        <title>Draft genome sequence of Streptomyces sp. YSPA8.</title>
        <authorList>
            <person name="Moriuchi R."/>
            <person name="Dohra H."/>
            <person name="Yamamura H."/>
            <person name="Kodani S."/>
        </authorList>
    </citation>
    <scope>NUCLEOTIDE SEQUENCE [LARGE SCALE GENOMIC DNA]</scope>
    <source>
        <strain evidence="3 4">YSPA8</strain>
    </source>
</reference>
<dbReference type="Pfam" id="PF03559">
    <property type="entry name" value="Hexose_dehydrat"/>
    <property type="match status" value="2"/>
</dbReference>
<evidence type="ECO:0000259" key="2">
    <source>
        <dbReference type="Pfam" id="PF03559"/>
    </source>
</evidence>
<dbReference type="InterPro" id="IPR038153">
    <property type="entry name" value="EvaA-like_sf"/>
</dbReference>
<dbReference type="InterPro" id="IPR005212">
    <property type="entry name" value="EvaA-like"/>
</dbReference>
<keyword evidence="4" id="KW-1185">Reference proteome</keyword>
<dbReference type="RefSeq" id="WP_323446953.1">
    <property type="nucleotide sequence ID" value="NZ_BSBI01000004.1"/>
</dbReference>
<comment type="caution">
    <text evidence="3">The sequence shown here is derived from an EMBL/GenBank/DDBJ whole genome shotgun (WGS) entry which is preliminary data.</text>
</comment>
<gene>
    <name evidence="3" type="ORF">SYYSPA8_11215</name>
</gene>
<organism evidence="3 4">
    <name type="scientific">Streptomyces yaizuensis</name>
    <dbReference type="NCBI Taxonomy" id="2989713"/>
    <lineage>
        <taxon>Bacteria</taxon>
        <taxon>Bacillati</taxon>
        <taxon>Actinomycetota</taxon>
        <taxon>Actinomycetes</taxon>
        <taxon>Kitasatosporales</taxon>
        <taxon>Streptomycetaceae</taxon>
        <taxon>Streptomyces</taxon>
    </lineage>
</organism>
<name>A0ABQ5NWW0_9ACTN</name>
<evidence type="ECO:0000256" key="1">
    <source>
        <dbReference type="SAM" id="MobiDB-lite"/>
    </source>
</evidence>
<feature type="compositionally biased region" description="Pro residues" evidence="1">
    <location>
        <begin position="1"/>
        <end position="11"/>
    </location>
</feature>
<feature type="domain" description="dTDP-4-dehydro-6-deoxy-alpha-D-glucopyranose 2,3-dehydratase" evidence="2">
    <location>
        <begin position="42"/>
        <end position="249"/>
    </location>
</feature>
<dbReference type="EMBL" id="BSBI01000004">
    <property type="protein sequence ID" value="GLF94862.1"/>
    <property type="molecule type" value="Genomic_DNA"/>
</dbReference>
<evidence type="ECO:0000313" key="3">
    <source>
        <dbReference type="EMBL" id="GLF94862.1"/>
    </source>
</evidence>